<gene>
    <name evidence="4" type="ORF">ACFOPX_05095</name>
</gene>
<dbReference type="EMBL" id="JBHRZO010000035">
    <property type="protein sequence ID" value="MFC3847906.1"/>
    <property type="molecule type" value="Genomic_DNA"/>
</dbReference>
<evidence type="ECO:0000256" key="3">
    <source>
        <dbReference type="SAM" id="MobiDB-lite"/>
    </source>
</evidence>
<comment type="caution">
    <text evidence="4">The sequence shown here is derived from an EMBL/GenBank/DDBJ whole genome shotgun (WGS) entry which is preliminary data.</text>
</comment>
<dbReference type="CDD" id="cd06911">
    <property type="entry name" value="VirB9_CagX_TrbG"/>
    <property type="match status" value="1"/>
</dbReference>
<sequence>TPKSKNADEDLERAESDALPIQDLHAIQSNFFGKRHSKRDNTTFIDYHIGETYNIRLRYAMTTTFIFNDNISQVILGDEIGFSTKMLGTDKEHLISNILLIKPLQIGVDSNLTIVGKSGKVYSFYIFSTNYTSHKTPALIVYVSSKDFFKPLREPVEEEKALESPSPKQITSQKPTQYKKTAKNKRISKKTAKPAVRATAPIEEPNRRYASDAFSVISNNTQDDKSQDSVDFKKLDYAAQVSDDGKYLKIGDGVNHIYIEKSKIERGYVIVPTKKRKWYCLWICKKPGKKAPAFKPLDIFNDQQFTYFKFDRANAHSKFPVLYKVVDGYDNPVNSRVVGDYIIAEDVSDVWNLKMGKDIICVKKLHPKSQHGH</sequence>
<proteinExistence type="inferred from homology"/>
<evidence type="ECO:0000313" key="4">
    <source>
        <dbReference type="EMBL" id="MFC3847906.1"/>
    </source>
</evidence>
<feature type="compositionally biased region" description="Polar residues" evidence="3">
    <location>
        <begin position="166"/>
        <end position="179"/>
    </location>
</feature>
<keyword evidence="5" id="KW-1185">Reference proteome</keyword>
<protein>
    <submittedName>
        <fullName evidence="4">TrbG/VirB9 family P-type conjugative transfer protein</fullName>
    </submittedName>
</protein>
<evidence type="ECO:0000256" key="2">
    <source>
        <dbReference type="ARBA" id="ARBA00022729"/>
    </source>
</evidence>
<dbReference type="Pfam" id="PF03524">
    <property type="entry name" value="CagX"/>
    <property type="match status" value="1"/>
</dbReference>
<dbReference type="InterPro" id="IPR038161">
    <property type="entry name" value="VirB9/CagX/TrbG_C_sf"/>
</dbReference>
<dbReference type="Proteomes" id="UP001595783">
    <property type="component" value="Unassembled WGS sequence"/>
</dbReference>
<keyword evidence="2" id="KW-0732">Signal</keyword>
<feature type="non-terminal residue" evidence="4">
    <location>
        <position position="1"/>
    </location>
</feature>
<organism evidence="4 5">
    <name type="scientific">Helicobacter baculiformis</name>
    <dbReference type="NCBI Taxonomy" id="427351"/>
    <lineage>
        <taxon>Bacteria</taxon>
        <taxon>Pseudomonadati</taxon>
        <taxon>Campylobacterota</taxon>
        <taxon>Epsilonproteobacteria</taxon>
        <taxon>Campylobacterales</taxon>
        <taxon>Helicobacteraceae</taxon>
        <taxon>Helicobacter</taxon>
    </lineage>
</organism>
<dbReference type="RefSeq" id="WP_382262620.1">
    <property type="nucleotide sequence ID" value="NZ_JBHRZO010000035.1"/>
</dbReference>
<feature type="region of interest" description="Disordered" evidence="3">
    <location>
        <begin position="157"/>
        <end position="202"/>
    </location>
</feature>
<dbReference type="Gene3D" id="2.60.40.2500">
    <property type="match status" value="1"/>
</dbReference>
<name>A0ABV7ZKH6_9HELI</name>
<dbReference type="InterPro" id="IPR010258">
    <property type="entry name" value="Conjugal_tfr_TrbG/VirB9/CagX"/>
</dbReference>
<evidence type="ECO:0000256" key="1">
    <source>
        <dbReference type="ARBA" id="ARBA00006135"/>
    </source>
</evidence>
<accession>A0ABV7ZKH6</accession>
<evidence type="ECO:0000313" key="5">
    <source>
        <dbReference type="Proteomes" id="UP001595783"/>
    </source>
</evidence>
<feature type="compositionally biased region" description="Basic residues" evidence="3">
    <location>
        <begin position="180"/>
        <end position="192"/>
    </location>
</feature>
<dbReference type="InterPro" id="IPR033645">
    <property type="entry name" value="VirB9/CagX/TrbG_C"/>
</dbReference>
<comment type="similarity">
    <text evidence="1">Belongs to the TrbG/VirB9 family.</text>
</comment>
<reference evidence="5" key="1">
    <citation type="journal article" date="2019" name="Int. J. Syst. Evol. Microbiol.">
        <title>The Global Catalogue of Microorganisms (GCM) 10K type strain sequencing project: providing services to taxonomists for standard genome sequencing and annotation.</title>
        <authorList>
            <consortium name="The Broad Institute Genomics Platform"/>
            <consortium name="The Broad Institute Genome Sequencing Center for Infectious Disease"/>
            <person name="Wu L."/>
            <person name="Ma J."/>
        </authorList>
    </citation>
    <scope>NUCLEOTIDE SEQUENCE [LARGE SCALE GENOMIC DNA]</scope>
    <source>
        <strain evidence="5">CCUG 53816</strain>
    </source>
</reference>